<accession>S7WHY3</accession>
<dbReference type="STRING" id="641524.ADICYQ_4483"/>
<proteinExistence type="predicted"/>
<dbReference type="Proteomes" id="UP000014974">
    <property type="component" value="Unassembled WGS sequence"/>
</dbReference>
<comment type="caution">
    <text evidence="1">The sequence shown here is derived from an EMBL/GenBank/DDBJ whole genome shotgun (WGS) entry which is preliminary data.</text>
</comment>
<organism evidence="1 2">
    <name type="scientific">Cyclobacterium qasimii M12-11B</name>
    <dbReference type="NCBI Taxonomy" id="641524"/>
    <lineage>
        <taxon>Bacteria</taxon>
        <taxon>Pseudomonadati</taxon>
        <taxon>Bacteroidota</taxon>
        <taxon>Cytophagia</taxon>
        <taxon>Cytophagales</taxon>
        <taxon>Cyclobacteriaceae</taxon>
        <taxon>Cyclobacterium</taxon>
    </lineage>
</organism>
<evidence type="ECO:0000313" key="2">
    <source>
        <dbReference type="Proteomes" id="UP000014974"/>
    </source>
</evidence>
<protein>
    <submittedName>
        <fullName evidence="1">Uncharacterized protein</fullName>
    </submittedName>
</protein>
<gene>
    <name evidence="1" type="ORF">ADICYQ_4483</name>
</gene>
<dbReference type="EMBL" id="ATNM01000147">
    <property type="protein sequence ID" value="EPR66349.1"/>
    <property type="molecule type" value="Genomic_DNA"/>
</dbReference>
<evidence type="ECO:0000313" key="1">
    <source>
        <dbReference type="EMBL" id="EPR66349.1"/>
    </source>
</evidence>
<sequence>MHRSSIAGIIDADFGIGIHSSVNASPSFFGAEINFMKSL</sequence>
<dbReference type="AlphaFoldDB" id="S7WHY3"/>
<name>S7WHY3_9BACT</name>
<reference evidence="1 2" key="1">
    <citation type="journal article" date="2013" name="Genome Announc.">
        <title>Draft Genome Sequence of Cyclobacterium qasimii Strain M12-11BT, Isolated from Arctic Marine Sediment.</title>
        <authorList>
            <person name="Shivaji S."/>
            <person name="Ara S."/>
            <person name="Singh A."/>
            <person name="Kumar Pinnaka A."/>
        </authorList>
    </citation>
    <scope>NUCLEOTIDE SEQUENCE [LARGE SCALE GENOMIC DNA]</scope>
    <source>
        <strain evidence="1 2">M12-11B</strain>
    </source>
</reference>